<evidence type="ECO:0000313" key="4">
    <source>
        <dbReference type="EMBL" id="ETO06877.1"/>
    </source>
</evidence>
<dbReference type="OrthoDB" id="6585768at2759"/>
<dbReference type="PANTHER" id="PTHR47978">
    <property type="match status" value="1"/>
</dbReference>
<feature type="compositionally biased region" description="Basic residues" evidence="3">
    <location>
        <begin position="138"/>
        <end position="149"/>
    </location>
</feature>
<reference evidence="4 5" key="1">
    <citation type="journal article" date="2013" name="Curr. Biol.">
        <title>The Genome of the Foraminiferan Reticulomyxa filosa.</title>
        <authorList>
            <person name="Glockner G."/>
            <person name="Hulsmann N."/>
            <person name="Schleicher M."/>
            <person name="Noegel A.A."/>
            <person name="Eichinger L."/>
            <person name="Gallinger C."/>
            <person name="Pawlowski J."/>
            <person name="Sierra R."/>
            <person name="Euteneuer U."/>
            <person name="Pillet L."/>
            <person name="Moustafa A."/>
            <person name="Platzer M."/>
            <person name="Groth M."/>
            <person name="Szafranski K."/>
            <person name="Schliwa M."/>
        </authorList>
    </citation>
    <scope>NUCLEOTIDE SEQUENCE [LARGE SCALE GENOMIC DNA]</scope>
</reference>
<keyword evidence="5" id="KW-1185">Reference proteome</keyword>
<dbReference type="GO" id="GO:0003924">
    <property type="term" value="F:GTPase activity"/>
    <property type="evidence" value="ECO:0007669"/>
    <property type="project" value="InterPro"/>
</dbReference>
<dbReference type="AlphaFoldDB" id="X6M0G9"/>
<gene>
    <name evidence="4" type="ORF">RFI_30516</name>
</gene>
<proteinExistence type="predicted"/>
<dbReference type="InterPro" id="IPR027417">
    <property type="entry name" value="P-loop_NTPase"/>
</dbReference>
<organism evidence="4 5">
    <name type="scientific">Reticulomyxa filosa</name>
    <dbReference type="NCBI Taxonomy" id="46433"/>
    <lineage>
        <taxon>Eukaryota</taxon>
        <taxon>Sar</taxon>
        <taxon>Rhizaria</taxon>
        <taxon>Retaria</taxon>
        <taxon>Foraminifera</taxon>
        <taxon>Monothalamids</taxon>
        <taxon>Reticulomyxidae</taxon>
        <taxon>Reticulomyxa</taxon>
    </lineage>
</organism>
<evidence type="ECO:0000313" key="5">
    <source>
        <dbReference type="Proteomes" id="UP000023152"/>
    </source>
</evidence>
<keyword evidence="1" id="KW-0547">Nucleotide-binding</keyword>
<evidence type="ECO:0000256" key="1">
    <source>
        <dbReference type="ARBA" id="ARBA00022741"/>
    </source>
</evidence>
<keyword evidence="2" id="KW-0175">Coiled coil</keyword>
<dbReference type="InterPro" id="IPR001806">
    <property type="entry name" value="Small_GTPase"/>
</dbReference>
<dbReference type="Pfam" id="PF00071">
    <property type="entry name" value="Ras"/>
    <property type="match status" value="1"/>
</dbReference>
<sequence>MDYLRKIKRPIKEVLDSRLLCDLLLALSQNKNKNKKTPNKVVIKVEALVSRFKKHKLKRVNNNNNNNNNKMQQRVNFMEKDNPSKKRGCRYISIWDLGGQEDLSILMPLVCSEARVVLFAFDLTAKQSLHSVKTYGTKKRGKKIKKKKGGGTDGKIPLKKKKKSNDTYLQTFFFKKKKRCLCHS</sequence>
<dbReference type="SUPFAM" id="SSF52540">
    <property type="entry name" value="P-loop containing nucleoside triphosphate hydrolases"/>
    <property type="match status" value="1"/>
</dbReference>
<dbReference type="EMBL" id="ASPP01026711">
    <property type="protein sequence ID" value="ETO06877.1"/>
    <property type="molecule type" value="Genomic_DNA"/>
</dbReference>
<evidence type="ECO:0000256" key="3">
    <source>
        <dbReference type="SAM" id="MobiDB-lite"/>
    </source>
</evidence>
<evidence type="ECO:0000256" key="2">
    <source>
        <dbReference type="SAM" id="Coils"/>
    </source>
</evidence>
<feature type="coiled-coil region" evidence="2">
    <location>
        <begin position="54"/>
        <end position="81"/>
    </location>
</feature>
<dbReference type="Gene3D" id="3.40.50.300">
    <property type="entry name" value="P-loop containing nucleotide triphosphate hydrolases"/>
    <property type="match status" value="1"/>
</dbReference>
<accession>X6M0G9</accession>
<comment type="caution">
    <text evidence="4">The sequence shown here is derived from an EMBL/GenBank/DDBJ whole genome shotgun (WGS) entry which is preliminary data.</text>
</comment>
<name>X6M0G9_RETFI</name>
<dbReference type="GO" id="GO:0005525">
    <property type="term" value="F:GTP binding"/>
    <property type="evidence" value="ECO:0007669"/>
    <property type="project" value="InterPro"/>
</dbReference>
<dbReference type="Proteomes" id="UP000023152">
    <property type="component" value="Unassembled WGS sequence"/>
</dbReference>
<feature type="region of interest" description="Disordered" evidence="3">
    <location>
        <begin position="138"/>
        <end position="159"/>
    </location>
</feature>
<protein>
    <submittedName>
        <fullName evidence="4">GTP binding protein (SPG1)</fullName>
    </submittedName>
</protein>